<keyword evidence="3" id="KW-1185">Reference proteome</keyword>
<dbReference type="Proteomes" id="UP000736335">
    <property type="component" value="Unassembled WGS sequence"/>
</dbReference>
<evidence type="ECO:0000313" key="3">
    <source>
        <dbReference type="Proteomes" id="UP000736335"/>
    </source>
</evidence>
<feature type="signal peptide" evidence="1">
    <location>
        <begin position="1"/>
        <end position="33"/>
    </location>
</feature>
<reference evidence="2" key="2">
    <citation type="submission" date="2020-11" db="EMBL/GenBank/DDBJ databases">
        <authorList>
            <consortium name="DOE Joint Genome Institute"/>
            <person name="Kuo A."/>
            <person name="Miyauchi S."/>
            <person name="Kiss E."/>
            <person name="Drula E."/>
            <person name="Kohler A."/>
            <person name="Sanchez-Garcia M."/>
            <person name="Andreopoulos B."/>
            <person name="Barry K.W."/>
            <person name="Bonito G."/>
            <person name="Buee M."/>
            <person name="Carver A."/>
            <person name="Chen C."/>
            <person name="Cichocki N."/>
            <person name="Clum A."/>
            <person name="Culley D."/>
            <person name="Crous P.W."/>
            <person name="Fauchery L."/>
            <person name="Girlanda M."/>
            <person name="Hayes R."/>
            <person name="Keri Z."/>
            <person name="Labutti K."/>
            <person name="Lipzen A."/>
            <person name="Lombard V."/>
            <person name="Magnuson J."/>
            <person name="Maillard F."/>
            <person name="Morin E."/>
            <person name="Murat C."/>
            <person name="Nolan M."/>
            <person name="Ohm R."/>
            <person name="Pangilinan J."/>
            <person name="Pereira M."/>
            <person name="Perotto S."/>
            <person name="Peter M."/>
            <person name="Riley R."/>
            <person name="Sitrit Y."/>
            <person name="Stielow B."/>
            <person name="Szollosi G."/>
            <person name="Zifcakova L."/>
            <person name="Stursova M."/>
            <person name="Spatafora J.W."/>
            <person name="Tedersoo L."/>
            <person name="Vaario L.-M."/>
            <person name="Yamada A."/>
            <person name="Yan M."/>
            <person name="Wang P."/>
            <person name="Xu J."/>
            <person name="Bruns T."/>
            <person name="Baldrian P."/>
            <person name="Vilgalys R."/>
            <person name="Henrissat B."/>
            <person name="Grigoriev I.V."/>
            <person name="Hibbett D."/>
            <person name="Nagy L.G."/>
            <person name="Martin F.M."/>
        </authorList>
    </citation>
    <scope>NUCLEOTIDE SEQUENCE</scope>
    <source>
        <strain evidence="2">UH-Tt-Lm1</strain>
    </source>
</reference>
<protein>
    <recommendedName>
        <fullName evidence="4">Secreted protein</fullName>
    </recommendedName>
</protein>
<keyword evidence="1" id="KW-0732">Signal</keyword>
<accession>A0A9P6L3Y9</accession>
<proteinExistence type="predicted"/>
<evidence type="ECO:0000313" key="2">
    <source>
        <dbReference type="EMBL" id="KAF9781256.1"/>
    </source>
</evidence>
<evidence type="ECO:0008006" key="4">
    <source>
        <dbReference type="Google" id="ProtNLM"/>
    </source>
</evidence>
<name>A0A9P6L3Y9_9AGAM</name>
<organism evidence="2 3">
    <name type="scientific">Thelephora terrestris</name>
    <dbReference type="NCBI Taxonomy" id="56493"/>
    <lineage>
        <taxon>Eukaryota</taxon>
        <taxon>Fungi</taxon>
        <taxon>Dikarya</taxon>
        <taxon>Basidiomycota</taxon>
        <taxon>Agaricomycotina</taxon>
        <taxon>Agaricomycetes</taxon>
        <taxon>Thelephorales</taxon>
        <taxon>Thelephoraceae</taxon>
        <taxon>Thelephora</taxon>
    </lineage>
</organism>
<gene>
    <name evidence="2" type="ORF">BJ322DRAFT_1080015</name>
</gene>
<sequence>MSTTFLIASCRQFLSSSLLVGCIFRLQTSGTMALHGNYEPIFYLICSNERYARRLQSKTSVTRVPFTNLEPTVVS</sequence>
<feature type="chain" id="PRO_5040376573" description="Secreted protein" evidence="1">
    <location>
        <begin position="34"/>
        <end position="75"/>
    </location>
</feature>
<dbReference type="EMBL" id="WIUZ02000014">
    <property type="protein sequence ID" value="KAF9781256.1"/>
    <property type="molecule type" value="Genomic_DNA"/>
</dbReference>
<dbReference type="AlphaFoldDB" id="A0A9P6L3Y9"/>
<evidence type="ECO:0000256" key="1">
    <source>
        <dbReference type="SAM" id="SignalP"/>
    </source>
</evidence>
<comment type="caution">
    <text evidence="2">The sequence shown here is derived from an EMBL/GenBank/DDBJ whole genome shotgun (WGS) entry which is preliminary data.</text>
</comment>
<reference evidence="2" key="1">
    <citation type="journal article" date="2020" name="Nat. Commun.">
        <title>Large-scale genome sequencing of mycorrhizal fungi provides insights into the early evolution of symbiotic traits.</title>
        <authorList>
            <person name="Miyauchi S."/>
            <person name="Kiss E."/>
            <person name="Kuo A."/>
            <person name="Drula E."/>
            <person name="Kohler A."/>
            <person name="Sanchez-Garcia M."/>
            <person name="Morin E."/>
            <person name="Andreopoulos B."/>
            <person name="Barry K.W."/>
            <person name="Bonito G."/>
            <person name="Buee M."/>
            <person name="Carver A."/>
            <person name="Chen C."/>
            <person name="Cichocki N."/>
            <person name="Clum A."/>
            <person name="Culley D."/>
            <person name="Crous P.W."/>
            <person name="Fauchery L."/>
            <person name="Girlanda M."/>
            <person name="Hayes R.D."/>
            <person name="Keri Z."/>
            <person name="LaButti K."/>
            <person name="Lipzen A."/>
            <person name="Lombard V."/>
            <person name="Magnuson J."/>
            <person name="Maillard F."/>
            <person name="Murat C."/>
            <person name="Nolan M."/>
            <person name="Ohm R.A."/>
            <person name="Pangilinan J."/>
            <person name="Pereira M.F."/>
            <person name="Perotto S."/>
            <person name="Peter M."/>
            <person name="Pfister S."/>
            <person name="Riley R."/>
            <person name="Sitrit Y."/>
            <person name="Stielow J.B."/>
            <person name="Szollosi G."/>
            <person name="Zifcakova L."/>
            <person name="Stursova M."/>
            <person name="Spatafora J.W."/>
            <person name="Tedersoo L."/>
            <person name="Vaario L.M."/>
            <person name="Yamada A."/>
            <person name="Yan M."/>
            <person name="Wang P."/>
            <person name="Xu J."/>
            <person name="Bruns T."/>
            <person name="Baldrian P."/>
            <person name="Vilgalys R."/>
            <person name="Dunand C."/>
            <person name="Henrissat B."/>
            <person name="Grigoriev I.V."/>
            <person name="Hibbett D."/>
            <person name="Nagy L.G."/>
            <person name="Martin F.M."/>
        </authorList>
    </citation>
    <scope>NUCLEOTIDE SEQUENCE</scope>
    <source>
        <strain evidence="2">UH-Tt-Lm1</strain>
    </source>
</reference>